<comment type="similarity">
    <text evidence="1 7 8">Belongs to the universal ribosomal protein uL22 family.</text>
</comment>
<feature type="compositionally biased region" description="Basic and acidic residues" evidence="11">
    <location>
        <begin position="117"/>
        <end position="159"/>
    </location>
</feature>
<proteinExistence type="inferred from homology"/>
<evidence type="ECO:0000313" key="13">
    <source>
        <dbReference type="Proteomes" id="UP000177801"/>
    </source>
</evidence>
<dbReference type="GO" id="GO:0022625">
    <property type="term" value="C:cytosolic large ribosomal subunit"/>
    <property type="evidence" value="ECO:0007669"/>
    <property type="project" value="TreeGrafter"/>
</dbReference>
<dbReference type="Proteomes" id="UP000177801">
    <property type="component" value="Unassembled WGS sequence"/>
</dbReference>
<dbReference type="PANTHER" id="PTHR13501">
    <property type="entry name" value="CHLOROPLAST 50S RIBOSOMAL PROTEIN L22-RELATED"/>
    <property type="match status" value="1"/>
</dbReference>
<keyword evidence="2 7" id="KW-0699">rRNA-binding</keyword>
<evidence type="ECO:0000256" key="2">
    <source>
        <dbReference type="ARBA" id="ARBA00022730"/>
    </source>
</evidence>
<dbReference type="HAMAP" id="MF_01331_B">
    <property type="entry name" value="Ribosomal_uL22_B"/>
    <property type="match status" value="1"/>
</dbReference>
<evidence type="ECO:0000256" key="9">
    <source>
        <dbReference type="RuleBase" id="RU004006"/>
    </source>
</evidence>
<keyword evidence="3 7" id="KW-0694">RNA-binding</keyword>
<comment type="function">
    <text evidence="7 10">This protein binds specifically to 23S rRNA; its binding is stimulated by other ribosomal proteins, e.g., L4, L17, and L20. It is important during the early stages of 50S assembly. It makes multiple contacts with different domains of the 23S rRNA in the assembled 50S subunit and ribosome.</text>
</comment>
<evidence type="ECO:0000256" key="5">
    <source>
        <dbReference type="ARBA" id="ARBA00023274"/>
    </source>
</evidence>
<dbReference type="InterPro" id="IPR036394">
    <property type="entry name" value="Ribosomal_uL22_sf"/>
</dbReference>
<dbReference type="InterPro" id="IPR047867">
    <property type="entry name" value="Ribosomal_uL22_bac/org-type"/>
</dbReference>
<evidence type="ECO:0000256" key="7">
    <source>
        <dbReference type="HAMAP-Rule" id="MF_01331"/>
    </source>
</evidence>
<protein>
    <recommendedName>
        <fullName evidence="6 7">Large ribosomal subunit protein uL22</fullName>
    </recommendedName>
</protein>
<reference evidence="12 13" key="1">
    <citation type="journal article" date="2016" name="Nat. Commun.">
        <title>Thousands of microbial genomes shed light on interconnected biogeochemical processes in an aquifer system.</title>
        <authorList>
            <person name="Anantharaman K."/>
            <person name="Brown C.T."/>
            <person name="Hug L.A."/>
            <person name="Sharon I."/>
            <person name="Castelle C.J."/>
            <person name="Probst A.J."/>
            <person name="Thomas B.C."/>
            <person name="Singh A."/>
            <person name="Wilkins M.J."/>
            <person name="Karaoz U."/>
            <person name="Brodie E.L."/>
            <person name="Williams K.H."/>
            <person name="Hubbard S.S."/>
            <person name="Banfield J.F."/>
        </authorList>
    </citation>
    <scope>NUCLEOTIDE SEQUENCE [LARGE SCALE GENOMIC DNA]</scope>
</reference>
<comment type="function">
    <text evidence="7">The globular domain of the protein is located near the polypeptide exit tunnel on the outside of the subunit, while an extended beta-hairpin is found that lines the wall of the exit tunnel in the center of the 70S ribosome.</text>
</comment>
<dbReference type="InterPro" id="IPR001063">
    <property type="entry name" value="Ribosomal_uL22"/>
</dbReference>
<feature type="region of interest" description="Disordered" evidence="11">
    <location>
        <begin position="117"/>
        <end position="166"/>
    </location>
</feature>
<dbReference type="NCBIfam" id="TIGR01044">
    <property type="entry name" value="rplV_bact"/>
    <property type="match status" value="1"/>
</dbReference>
<keyword evidence="5 7" id="KW-0687">Ribonucleoprotein</keyword>
<evidence type="ECO:0000256" key="10">
    <source>
        <dbReference type="RuleBase" id="RU004008"/>
    </source>
</evidence>
<comment type="subunit">
    <text evidence="7 9">Part of the 50S ribosomal subunit.</text>
</comment>
<dbReference type="CDD" id="cd00336">
    <property type="entry name" value="Ribosomal_L22"/>
    <property type="match status" value="1"/>
</dbReference>
<organism evidence="12 13">
    <name type="scientific">Candidatus Colwellbacteria bacterium RIFCSPLOWO2_12_FULL_46_17</name>
    <dbReference type="NCBI Taxonomy" id="1797695"/>
    <lineage>
        <taxon>Bacteria</taxon>
        <taxon>Candidatus Colwelliibacteriota</taxon>
    </lineage>
</organism>
<dbReference type="Gene3D" id="3.90.470.10">
    <property type="entry name" value="Ribosomal protein L22/L17"/>
    <property type="match status" value="1"/>
</dbReference>
<name>A0A1G1ZDQ5_9BACT</name>
<dbReference type="AlphaFoldDB" id="A0A1G1ZDQ5"/>
<dbReference type="PANTHER" id="PTHR13501:SF8">
    <property type="entry name" value="LARGE RIBOSOMAL SUBUNIT PROTEIN UL22M"/>
    <property type="match status" value="1"/>
</dbReference>
<keyword evidence="4 7" id="KW-0689">Ribosomal protein</keyword>
<evidence type="ECO:0000256" key="11">
    <source>
        <dbReference type="SAM" id="MobiDB-lite"/>
    </source>
</evidence>
<sequence>MTEIKATLRNLNIAPRKVRLVASSVKGLHVQSAIARLDSMPQRSAGHLAKLLLSAVANAKDLKLDENKLVVKSIEVNKGITLKRIRARAKGRATPVEKKMSHVTLLLEESDSVKRPDFVIQEKKKEEKKEPKRERKEQPRAKQQDTANKEKTRKGFKERVFRRKSV</sequence>
<dbReference type="InterPro" id="IPR018260">
    <property type="entry name" value="Ribosomal_uL22_CS"/>
</dbReference>
<dbReference type="PROSITE" id="PS00464">
    <property type="entry name" value="RIBOSOMAL_L22"/>
    <property type="match status" value="1"/>
</dbReference>
<dbReference type="InterPro" id="IPR005727">
    <property type="entry name" value="Ribosomal_uL22_bac/chlpt-type"/>
</dbReference>
<dbReference type="GO" id="GO:0019843">
    <property type="term" value="F:rRNA binding"/>
    <property type="evidence" value="ECO:0007669"/>
    <property type="project" value="UniProtKB-UniRule"/>
</dbReference>
<gene>
    <name evidence="7" type="primary">rplV</name>
    <name evidence="12" type="ORF">A3G58_02130</name>
</gene>
<evidence type="ECO:0000313" key="12">
    <source>
        <dbReference type="EMBL" id="OGY62732.1"/>
    </source>
</evidence>
<evidence type="ECO:0000256" key="4">
    <source>
        <dbReference type="ARBA" id="ARBA00022980"/>
    </source>
</evidence>
<dbReference type="Pfam" id="PF00237">
    <property type="entry name" value="Ribosomal_L22"/>
    <property type="match status" value="1"/>
</dbReference>
<dbReference type="EMBL" id="MHJD01000003">
    <property type="protein sequence ID" value="OGY62732.1"/>
    <property type="molecule type" value="Genomic_DNA"/>
</dbReference>
<accession>A0A1G1ZDQ5</accession>
<evidence type="ECO:0000256" key="1">
    <source>
        <dbReference type="ARBA" id="ARBA00009451"/>
    </source>
</evidence>
<evidence type="ECO:0000256" key="3">
    <source>
        <dbReference type="ARBA" id="ARBA00022884"/>
    </source>
</evidence>
<dbReference type="GO" id="GO:0006412">
    <property type="term" value="P:translation"/>
    <property type="evidence" value="ECO:0007669"/>
    <property type="project" value="UniProtKB-UniRule"/>
</dbReference>
<dbReference type="GO" id="GO:0003735">
    <property type="term" value="F:structural constituent of ribosome"/>
    <property type="evidence" value="ECO:0007669"/>
    <property type="project" value="InterPro"/>
</dbReference>
<evidence type="ECO:0000256" key="6">
    <source>
        <dbReference type="ARBA" id="ARBA00035207"/>
    </source>
</evidence>
<dbReference type="SUPFAM" id="SSF54843">
    <property type="entry name" value="Ribosomal protein L22"/>
    <property type="match status" value="1"/>
</dbReference>
<evidence type="ECO:0000256" key="8">
    <source>
        <dbReference type="RuleBase" id="RU004005"/>
    </source>
</evidence>
<comment type="caution">
    <text evidence="12">The sequence shown here is derived from an EMBL/GenBank/DDBJ whole genome shotgun (WGS) entry which is preliminary data.</text>
</comment>